<keyword evidence="3" id="KW-1185">Reference proteome</keyword>
<keyword evidence="1" id="KW-0472">Membrane</keyword>
<dbReference type="EMBL" id="LT629792">
    <property type="protein sequence ID" value="SDU08174.1"/>
    <property type="molecule type" value="Genomic_DNA"/>
</dbReference>
<name>A0ABY0VCF1_9ACTO</name>
<organism evidence="2 3">
    <name type="scientific">Schaalia radingae</name>
    <dbReference type="NCBI Taxonomy" id="131110"/>
    <lineage>
        <taxon>Bacteria</taxon>
        <taxon>Bacillati</taxon>
        <taxon>Actinomycetota</taxon>
        <taxon>Actinomycetes</taxon>
        <taxon>Actinomycetales</taxon>
        <taxon>Actinomycetaceae</taxon>
        <taxon>Schaalia</taxon>
    </lineage>
</organism>
<reference evidence="2 3" key="1">
    <citation type="submission" date="2016-10" db="EMBL/GenBank/DDBJ databases">
        <authorList>
            <person name="Varghese N."/>
            <person name="Submissions S."/>
        </authorList>
    </citation>
    <scope>NUCLEOTIDE SEQUENCE [LARGE SCALE GENOMIC DNA]</scope>
    <source>
        <strain evidence="2 3">DSM 9169</strain>
    </source>
</reference>
<accession>A0ABY0VCF1</accession>
<gene>
    <name evidence="2" type="ORF">SAMN04489714_2048</name>
</gene>
<keyword evidence="1" id="KW-1133">Transmembrane helix</keyword>
<evidence type="ECO:0000256" key="1">
    <source>
        <dbReference type="SAM" id="Phobius"/>
    </source>
</evidence>
<keyword evidence="1" id="KW-0812">Transmembrane</keyword>
<evidence type="ECO:0000313" key="2">
    <source>
        <dbReference type="EMBL" id="SDU08174.1"/>
    </source>
</evidence>
<feature type="transmembrane region" description="Helical" evidence="1">
    <location>
        <begin position="34"/>
        <end position="53"/>
    </location>
</feature>
<sequence length="82" mass="8871">MSEYTPRHMADAPPAPRADLTPRRFEWLTPQVRAWLYGICLAVIALLGGYGIISDAQVPLWITLASAILGTATALVHTPKAS</sequence>
<proteinExistence type="predicted"/>
<dbReference type="Proteomes" id="UP000198976">
    <property type="component" value="Chromosome I"/>
</dbReference>
<evidence type="ECO:0000313" key="3">
    <source>
        <dbReference type="Proteomes" id="UP000198976"/>
    </source>
</evidence>
<dbReference type="Pfam" id="PF23809">
    <property type="entry name" value="Phage_holin_9"/>
    <property type="match status" value="1"/>
</dbReference>
<feature type="transmembrane region" description="Helical" evidence="1">
    <location>
        <begin position="59"/>
        <end position="76"/>
    </location>
</feature>
<protein>
    <submittedName>
        <fullName evidence="2">Uncharacterized protein</fullName>
    </submittedName>
</protein>
<dbReference type="InterPro" id="IPR056390">
    <property type="entry name" value="Holin_phage"/>
</dbReference>